<dbReference type="InterPro" id="IPR022028">
    <property type="entry name" value="DUF3604"/>
</dbReference>
<name>A0A7W4Z5G4_9GAMM</name>
<gene>
    <name evidence="1" type="ORF">FHR99_000021</name>
</gene>
<evidence type="ECO:0008006" key="3">
    <source>
        <dbReference type="Google" id="ProtNLM"/>
    </source>
</evidence>
<dbReference type="Gene3D" id="3.20.20.140">
    <property type="entry name" value="Metal-dependent hydrolases"/>
    <property type="match status" value="1"/>
</dbReference>
<accession>A0A7W4Z5G4</accession>
<dbReference type="InterPro" id="IPR016195">
    <property type="entry name" value="Pol/histidinol_Pase-like"/>
</dbReference>
<protein>
    <recommendedName>
        <fullName evidence="3">DUF3604 domain-containing protein</fullName>
    </recommendedName>
</protein>
<evidence type="ECO:0000313" key="1">
    <source>
        <dbReference type="EMBL" id="MBB3045785.1"/>
    </source>
</evidence>
<sequence>MAFGLAACGRMDDPSLHPAFDAATAHPVPDKPLVPANPERNVFWGDLHIHTSLSTDAFMMGVRSLPDDAYRFTKGGEIEHGAGYGIRISRPLDFAAVTDHGEYLGVVRHRDPDLPLSARGLRTRLLNDSRVRNTLAFIRTNMGFSLQDIAGEGTEVISRAAWQQIIDAAERHYQPGVFTTFIGYEWSSMPDGFNLHRNVIYRGRQVPELPFSSVDSEDPRDLWTALESQRAKGMAVMAIPHNGNVSNGLMYDEVAFDGSALNADYAERRMRNEPVSEIFQVKGSSETHPQLSPDDPFAGFELYTRVLREEPTFSEPKGSYIRDALRRGMEFSHAEGFNPYRFGVIGSSDSHNASSSVEEDSYHGKLPIMDGSAAQRLGKAYLLPEELIGPYWSAAGLAAVWAEENTRESIFDAMVRKETYATSGPRITLRFFGGWDYEQDLPQRSDRIALAEKTGVPMGGDLKLPAGKTPRFAVWAAKDPQSGNLDRLQIIKGWVDESGRSHEHIFDVALSDEARRASDGSIAPVGNTVDVADASYRNTIGATQLAAVWEDPTFNPEQEAFYYTRVIEIPTPRWSTYDAKALGVSAPEPVSIQERAVSSAIWYQPEG</sequence>
<dbReference type="EMBL" id="JACHWY010000001">
    <property type="protein sequence ID" value="MBB3045785.1"/>
    <property type="molecule type" value="Genomic_DNA"/>
</dbReference>
<dbReference type="Proteomes" id="UP000537130">
    <property type="component" value="Unassembled WGS sequence"/>
</dbReference>
<dbReference type="RefSeq" id="WP_246386421.1">
    <property type="nucleotide sequence ID" value="NZ_JACHWY010000001.1"/>
</dbReference>
<organism evidence="1 2">
    <name type="scientific">Litorivivens lipolytica</name>
    <dbReference type="NCBI Taxonomy" id="1524264"/>
    <lineage>
        <taxon>Bacteria</taxon>
        <taxon>Pseudomonadati</taxon>
        <taxon>Pseudomonadota</taxon>
        <taxon>Gammaproteobacteria</taxon>
        <taxon>Litorivivens</taxon>
    </lineage>
</organism>
<evidence type="ECO:0000313" key="2">
    <source>
        <dbReference type="Proteomes" id="UP000537130"/>
    </source>
</evidence>
<dbReference type="Pfam" id="PF12228">
    <property type="entry name" value="DUF3604"/>
    <property type="match status" value="1"/>
</dbReference>
<comment type="caution">
    <text evidence="1">The sequence shown here is derived from an EMBL/GenBank/DDBJ whole genome shotgun (WGS) entry which is preliminary data.</text>
</comment>
<reference evidence="1 2" key="1">
    <citation type="submission" date="2020-08" db="EMBL/GenBank/DDBJ databases">
        <title>Genomic Encyclopedia of Type Strains, Phase III (KMG-III): the genomes of soil and plant-associated and newly described type strains.</title>
        <authorList>
            <person name="Whitman W."/>
        </authorList>
    </citation>
    <scope>NUCLEOTIDE SEQUENCE [LARGE SCALE GENOMIC DNA]</scope>
    <source>
        <strain evidence="1 2">CECT 8654</strain>
    </source>
</reference>
<proteinExistence type="predicted"/>
<keyword evidence="2" id="KW-1185">Reference proteome</keyword>
<dbReference type="SUPFAM" id="SSF89550">
    <property type="entry name" value="PHP domain-like"/>
    <property type="match status" value="1"/>
</dbReference>
<dbReference type="AlphaFoldDB" id="A0A7W4Z5G4"/>